<dbReference type="PRINTS" id="PR01299">
    <property type="entry name" value="PYOCIN"/>
</dbReference>
<evidence type="ECO:0000313" key="3">
    <source>
        <dbReference type="EMBL" id="RON62338.1"/>
    </source>
</evidence>
<accession>A0A423L221</accession>
<dbReference type="AlphaFoldDB" id="A0A423L221"/>
<dbReference type="Gene3D" id="1.10.1200.20">
    <property type="entry name" value="Colicin E immunity protein"/>
    <property type="match status" value="1"/>
</dbReference>
<reference evidence="3 4" key="1">
    <citation type="submission" date="2016-10" db="EMBL/GenBank/DDBJ databases">
        <title>Comparative genome analysis of multiple Pseudomonas spp. focuses on biocontrol and plant growth promoting traits.</title>
        <authorList>
            <person name="Tao X.-Y."/>
            <person name="Taylor C.G."/>
        </authorList>
    </citation>
    <scope>NUCLEOTIDE SEQUENCE [LARGE SCALE GENOMIC DNA]</scope>
    <source>
        <strain evidence="3 4">24D3</strain>
    </source>
</reference>
<organism evidence="3 4">
    <name type="scientific">Pseudomonas fluorescens</name>
    <dbReference type="NCBI Taxonomy" id="294"/>
    <lineage>
        <taxon>Bacteria</taxon>
        <taxon>Pseudomonadati</taxon>
        <taxon>Pseudomonadota</taxon>
        <taxon>Gammaproteobacteria</taxon>
        <taxon>Pseudomonadales</taxon>
        <taxon>Pseudomonadaceae</taxon>
        <taxon>Pseudomonas</taxon>
    </lineage>
</organism>
<dbReference type="InterPro" id="IPR000290">
    <property type="entry name" value="Colicin_pyocin"/>
</dbReference>
<evidence type="ECO:0000313" key="4">
    <source>
        <dbReference type="Proteomes" id="UP000285757"/>
    </source>
</evidence>
<dbReference type="Pfam" id="PF01320">
    <property type="entry name" value="Colicin_Pyocin"/>
    <property type="match status" value="1"/>
</dbReference>
<dbReference type="EMBL" id="MOBU01000020">
    <property type="protein sequence ID" value="RON62338.1"/>
    <property type="molecule type" value="Genomic_DNA"/>
</dbReference>
<evidence type="ECO:0000256" key="1">
    <source>
        <dbReference type="ARBA" id="ARBA00009346"/>
    </source>
</evidence>
<comment type="similarity">
    <text evidence="1">Belongs to the colicins ColE2/ColE8/ColE9 and pyocins S1/S2 family.</text>
</comment>
<sequence>MISPFTKNSISEYTEAEFLRFMQEIRTANKNASDEVLDPKLDHFCSITEHPDGTDLIYYPEDGADNSNEAIIETVKKWRAANGLPGFKQ</sequence>
<dbReference type="GO" id="GO:0015643">
    <property type="term" value="F:toxic substance binding"/>
    <property type="evidence" value="ECO:0007669"/>
    <property type="project" value="InterPro"/>
</dbReference>
<keyword evidence="2" id="KW-0079">Bacteriocin immunity</keyword>
<evidence type="ECO:0000256" key="2">
    <source>
        <dbReference type="ARBA" id="ARBA00023025"/>
    </source>
</evidence>
<dbReference type="Proteomes" id="UP000285757">
    <property type="component" value="Unassembled WGS sequence"/>
</dbReference>
<protein>
    <submittedName>
        <fullName evidence="3">Bacteriocin immunity protein</fullName>
    </submittedName>
</protein>
<dbReference type="RefSeq" id="WP_123535551.1">
    <property type="nucleotide sequence ID" value="NZ_MOBU01000020.1"/>
</dbReference>
<dbReference type="SUPFAM" id="SSF47345">
    <property type="entry name" value="Colicin E immunity proteins"/>
    <property type="match status" value="1"/>
</dbReference>
<dbReference type="CDD" id="cd16363">
    <property type="entry name" value="Col_Im_like"/>
    <property type="match status" value="1"/>
</dbReference>
<dbReference type="InterPro" id="IPR035900">
    <property type="entry name" value="Colicin_E_sf"/>
</dbReference>
<proteinExistence type="inferred from homology"/>
<name>A0A423L221_PSEFL</name>
<gene>
    <name evidence="3" type="ORF">BK671_23610</name>
</gene>
<dbReference type="GO" id="GO:0030153">
    <property type="term" value="P:bacteriocin immunity"/>
    <property type="evidence" value="ECO:0007669"/>
    <property type="project" value="UniProtKB-KW"/>
</dbReference>
<comment type="caution">
    <text evidence="3">The sequence shown here is derived from an EMBL/GenBank/DDBJ whole genome shotgun (WGS) entry which is preliminary data.</text>
</comment>